<keyword evidence="1" id="KW-0732">Signal</keyword>
<feature type="signal peptide" evidence="1">
    <location>
        <begin position="1"/>
        <end position="24"/>
    </location>
</feature>
<reference evidence="2 3" key="1">
    <citation type="submission" date="2023-03" db="EMBL/GenBank/DDBJ databases">
        <title>Agriculturally important microbes genome sequencing.</title>
        <authorList>
            <person name="Dunlap C."/>
        </authorList>
    </citation>
    <scope>NUCLEOTIDE SEQUENCE [LARGE SCALE GENOMIC DNA]</scope>
    <source>
        <strain evidence="2 3">CBP-3203</strain>
    </source>
</reference>
<evidence type="ECO:0000313" key="3">
    <source>
        <dbReference type="Proteomes" id="UP001341297"/>
    </source>
</evidence>
<dbReference type="Proteomes" id="UP001341297">
    <property type="component" value="Unassembled WGS sequence"/>
</dbReference>
<accession>A0ABU6H3U0</accession>
<comment type="caution">
    <text evidence="2">The sequence shown here is derived from an EMBL/GenBank/DDBJ whole genome shotgun (WGS) entry which is preliminary data.</text>
</comment>
<protein>
    <submittedName>
        <fullName evidence="2">Uncharacterized protein</fullName>
    </submittedName>
</protein>
<keyword evidence="3" id="KW-1185">Reference proteome</keyword>
<evidence type="ECO:0000256" key="1">
    <source>
        <dbReference type="SAM" id="SignalP"/>
    </source>
</evidence>
<organism evidence="2 3">
    <name type="scientific">Bacillus glycinifermentans</name>
    <dbReference type="NCBI Taxonomy" id="1664069"/>
    <lineage>
        <taxon>Bacteria</taxon>
        <taxon>Bacillati</taxon>
        <taxon>Bacillota</taxon>
        <taxon>Bacilli</taxon>
        <taxon>Bacillales</taxon>
        <taxon>Bacillaceae</taxon>
        <taxon>Bacillus</taxon>
    </lineage>
</organism>
<gene>
    <name evidence="2" type="ORF">P8828_12580</name>
</gene>
<dbReference type="RefSeq" id="WP_156183565.1">
    <property type="nucleotide sequence ID" value="NZ_CP023481.1"/>
</dbReference>
<evidence type="ECO:0000313" key="2">
    <source>
        <dbReference type="EMBL" id="MEC0485671.1"/>
    </source>
</evidence>
<proteinExistence type="predicted"/>
<sequence>MKKAVCSSAVMLACLIACGSLAWASPQNETFYISGKSVFPDKGTQQATS</sequence>
<name>A0ABU6H3U0_9BACI</name>
<feature type="chain" id="PRO_5046040929" evidence="1">
    <location>
        <begin position="25"/>
        <end position="49"/>
    </location>
</feature>
<dbReference type="EMBL" id="JARRTL010000010">
    <property type="protein sequence ID" value="MEC0485671.1"/>
    <property type="molecule type" value="Genomic_DNA"/>
</dbReference>